<dbReference type="PANTHER" id="PTHR30529">
    <property type="entry name" value="CYTOCHROME B561"/>
    <property type="match status" value="1"/>
</dbReference>
<dbReference type="GO" id="GO:0020037">
    <property type="term" value="F:heme binding"/>
    <property type="evidence" value="ECO:0007669"/>
    <property type="project" value="TreeGrafter"/>
</dbReference>
<protein>
    <submittedName>
        <fullName evidence="15">Cytochrome b</fullName>
    </submittedName>
</protein>
<dbReference type="GO" id="GO:0022904">
    <property type="term" value="P:respiratory electron transport chain"/>
    <property type="evidence" value="ECO:0007669"/>
    <property type="project" value="InterPro"/>
</dbReference>
<comment type="similarity">
    <text evidence="12">Belongs to the cytochrome b561 family.</text>
</comment>
<dbReference type="EMBL" id="RDQO01000001">
    <property type="protein sequence ID" value="RMX07928.1"/>
    <property type="molecule type" value="Genomic_DNA"/>
</dbReference>
<evidence type="ECO:0000256" key="13">
    <source>
        <dbReference type="SAM" id="Phobius"/>
    </source>
</evidence>
<evidence type="ECO:0000256" key="12">
    <source>
        <dbReference type="ARBA" id="ARBA00037975"/>
    </source>
</evidence>
<feature type="transmembrane region" description="Helical" evidence="13">
    <location>
        <begin position="25"/>
        <end position="43"/>
    </location>
</feature>
<evidence type="ECO:0000256" key="9">
    <source>
        <dbReference type="ARBA" id="ARBA00022989"/>
    </source>
</evidence>
<evidence type="ECO:0000256" key="1">
    <source>
        <dbReference type="ARBA" id="ARBA00001970"/>
    </source>
</evidence>
<evidence type="ECO:0000256" key="8">
    <source>
        <dbReference type="ARBA" id="ARBA00022982"/>
    </source>
</evidence>
<evidence type="ECO:0000256" key="6">
    <source>
        <dbReference type="ARBA" id="ARBA00022692"/>
    </source>
</evidence>
<keyword evidence="10" id="KW-0408">Iron</keyword>
<feature type="transmembrane region" description="Helical" evidence="13">
    <location>
        <begin position="162"/>
        <end position="180"/>
    </location>
</feature>
<keyword evidence="3" id="KW-0813">Transport</keyword>
<name>A0A3M6QY44_9BURK</name>
<dbReference type="Pfam" id="PF01292">
    <property type="entry name" value="Ni_hydr_CYTB"/>
    <property type="match status" value="1"/>
</dbReference>
<keyword evidence="11 13" id="KW-0472">Membrane</keyword>
<reference evidence="15 16" key="1">
    <citation type="submission" date="2018-10" db="EMBL/GenBank/DDBJ databases">
        <title>Draft genome of Cortibacter populi DSM10536.</title>
        <authorList>
            <person name="Bernier A.-M."/>
            <person name="Bernard K."/>
        </authorList>
    </citation>
    <scope>NUCLEOTIDE SEQUENCE [LARGE SCALE GENOMIC DNA]</scope>
    <source>
        <strain evidence="15 16">DSM 105136</strain>
    </source>
</reference>
<sequence length="199" mass="21983">MVTPTPSAPSRWLDTPQRYGRISRLLHWSMALVLLWLFVGMGLKIALGLSPRDSWIVGSHSSFGFIAWLLLLVRGTWALINLRNRPSYGSGLVAQAARAGHVLLYLLMLAVPTLALMRQYGSGRGLQLFGSIPIIPAGDKIDWLTVPANATRELLGLSTHGLLAWTLLALIAGHIAMVVVHHRIWKDDTAYRMIGARLY</sequence>
<dbReference type="InterPro" id="IPR016174">
    <property type="entry name" value="Di-haem_cyt_TM"/>
</dbReference>
<feature type="domain" description="Cytochrome b561 bacterial/Ni-hydrogenase" evidence="14">
    <location>
        <begin position="18"/>
        <end position="195"/>
    </location>
</feature>
<feature type="transmembrane region" description="Helical" evidence="13">
    <location>
        <begin position="63"/>
        <end position="82"/>
    </location>
</feature>
<evidence type="ECO:0000313" key="15">
    <source>
        <dbReference type="EMBL" id="RMX07928.1"/>
    </source>
</evidence>
<dbReference type="OrthoDB" id="8536275at2"/>
<evidence type="ECO:0000256" key="3">
    <source>
        <dbReference type="ARBA" id="ARBA00022448"/>
    </source>
</evidence>
<keyword evidence="6 13" id="KW-0812">Transmembrane</keyword>
<keyword evidence="16" id="KW-1185">Reference proteome</keyword>
<evidence type="ECO:0000256" key="2">
    <source>
        <dbReference type="ARBA" id="ARBA00004651"/>
    </source>
</evidence>
<comment type="subcellular location">
    <subcellularLocation>
        <location evidence="2">Cell membrane</location>
        <topology evidence="2">Multi-pass membrane protein</topology>
    </subcellularLocation>
</comment>
<dbReference type="SUPFAM" id="SSF81342">
    <property type="entry name" value="Transmembrane di-heme cytochromes"/>
    <property type="match status" value="1"/>
</dbReference>
<evidence type="ECO:0000256" key="10">
    <source>
        <dbReference type="ARBA" id="ARBA00023004"/>
    </source>
</evidence>
<evidence type="ECO:0000256" key="4">
    <source>
        <dbReference type="ARBA" id="ARBA00022475"/>
    </source>
</evidence>
<dbReference type="RefSeq" id="WP_122226051.1">
    <property type="nucleotide sequence ID" value="NZ_RDQO01000001.1"/>
</dbReference>
<dbReference type="InterPro" id="IPR052168">
    <property type="entry name" value="Cytochrome_b561_oxidase"/>
</dbReference>
<comment type="cofactor">
    <cofactor evidence="1">
        <name>heme b</name>
        <dbReference type="ChEBI" id="CHEBI:60344"/>
    </cofactor>
</comment>
<accession>A0A3M6QY44</accession>
<keyword evidence="5" id="KW-0349">Heme</keyword>
<evidence type="ECO:0000256" key="5">
    <source>
        <dbReference type="ARBA" id="ARBA00022617"/>
    </source>
</evidence>
<keyword evidence="4" id="KW-1003">Cell membrane</keyword>
<evidence type="ECO:0000259" key="14">
    <source>
        <dbReference type="Pfam" id="PF01292"/>
    </source>
</evidence>
<dbReference type="InterPro" id="IPR011577">
    <property type="entry name" value="Cyt_b561_bac/Ni-Hgenase"/>
</dbReference>
<keyword evidence="9 13" id="KW-1133">Transmembrane helix</keyword>
<keyword evidence="7" id="KW-0479">Metal-binding</keyword>
<feature type="transmembrane region" description="Helical" evidence="13">
    <location>
        <begin position="102"/>
        <end position="121"/>
    </location>
</feature>
<evidence type="ECO:0000313" key="16">
    <source>
        <dbReference type="Proteomes" id="UP000278006"/>
    </source>
</evidence>
<dbReference type="GO" id="GO:0005886">
    <property type="term" value="C:plasma membrane"/>
    <property type="evidence" value="ECO:0007669"/>
    <property type="project" value="UniProtKB-SubCell"/>
</dbReference>
<dbReference type="GO" id="GO:0046872">
    <property type="term" value="F:metal ion binding"/>
    <property type="evidence" value="ECO:0007669"/>
    <property type="project" value="UniProtKB-KW"/>
</dbReference>
<dbReference type="AlphaFoldDB" id="A0A3M6QY44"/>
<comment type="caution">
    <text evidence="15">The sequence shown here is derived from an EMBL/GenBank/DDBJ whole genome shotgun (WGS) entry which is preliminary data.</text>
</comment>
<dbReference type="GO" id="GO:0009055">
    <property type="term" value="F:electron transfer activity"/>
    <property type="evidence" value="ECO:0007669"/>
    <property type="project" value="InterPro"/>
</dbReference>
<dbReference type="PANTHER" id="PTHR30529:SF7">
    <property type="entry name" value="CYTOCHROME B561 BACTERIAL_NI-HYDROGENASE DOMAIN-CONTAINING PROTEIN"/>
    <property type="match status" value="1"/>
</dbReference>
<dbReference type="Proteomes" id="UP000278006">
    <property type="component" value="Unassembled WGS sequence"/>
</dbReference>
<gene>
    <name evidence="15" type="ORF">D8I35_02040</name>
</gene>
<keyword evidence="8" id="KW-0249">Electron transport</keyword>
<organism evidence="15 16">
    <name type="scientific">Corticibacter populi</name>
    <dbReference type="NCBI Taxonomy" id="1550736"/>
    <lineage>
        <taxon>Bacteria</taxon>
        <taxon>Pseudomonadati</taxon>
        <taxon>Pseudomonadota</taxon>
        <taxon>Betaproteobacteria</taxon>
        <taxon>Burkholderiales</taxon>
        <taxon>Comamonadaceae</taxon>
        <taxon>Corticibacter</taxon>
    </lineage>
</organism>
<evidence type="ECO:0000256" key="11">
    <source>
        <dbReference type="ARBA" id="ARBA00023136"/>
    </source>
</evidence>
<proteinExistence type="inferred from homology"/>
<evidence type="ECO:0000256" key="7">
    <source>
        <dbReference type="ARBA" id="ARBA00022723"/>
    </source>
</evidence>